<name>A0A854QJE0_CRYNE</name>
<accession>A0A854QJE0</accession>
<evidence type="ECO:0000313" key="2">
    <source>
        <dbReference type="EMBL" id="OXG25956.1"/>
    </source>
</evidence>
<dbReference type="EMBL" id="AMKT01000027">
    <property type="protein sequence ID" value="OXG25956.1"/>
    <property type="molecule type" value="Genomic_DNA"/>
</dbReference>
<gene>
    <name evidence="2" type="ORF">C361_01916</name>
</gene>
<evidence type="ECO:0000313" key="3">
    <source>
        <dbReference type="Proteomes" id="UP000199727"/>
    </source>
</evidence>
<evidence type="ECO:0000256" key="1">
    <source>
        <dbReference type="SAM" id="Coils"/>
    </source>
</evidence>
<protein>
    <submittedName>
        <fullName evidence="2">Uncharacterized protein</fullName>
    </submittedName>
</protein>
<proteinExistence type="predicted"/>
<dbReference type="OrthoDB" id="2572677at2759"/>
<dbReference type="AlphaFoldDB" id="A0A854QJE0"/>
<keyword evidence="1" id="KW-0175">Coiled coil</keyword>
<dbReference type="Proteomes" id="UP000199727">
    <property type="component" value="Unassembled WGS sequence"/>
</dbReference>
<feature type="coiled-coil region" evidence="1">
    <location>
        <begin position="218"/>
        <end position="245"/>
    </location>
</feature>
<reference evidence="2 3" key="1">
    <citation type="submission" date="2017-06" db="EMBL/GenBank/DDBJ databases">
        <title>Global population genomics of the pathogenic fungus Cryptococcus neoformans var. grubii.</title>
        <authorList>
            <person name="Cuomo C."/>
            <person name="Litvintseva A."/>
            <person name="Chen Y."/>
            <person name="Young S."/>
            <person name="Zeng Q."/>
            <person name="Chapman S."/>
            <person name="Gujja S."/>
            <person name="Saif S."/>
            <person name="Birren B."/>
        </authorList>
    </citation>
    <scope>NUCLEOTIDE SEQUENCE [LARGE SCALE GENOMIC DNA]</scope>
    <source>
        <strain evidence="2 3">Tu259-1</strain>
    </source>
</reference>
<comment type="caution">
    <text evidence="2">The sequence shown here is derived from an EMBL/GenBank/DDBJ whole genome shotgun (WGS) entry which is preliminary data.</text>
</comment>
<organism evidence="2 3">
    <name type="scientific">Cryptococcus neoformans Tu259-1</name>
    <dbReference type="NCBI Taxonomy" id="1230072"/>
    <lineage>
        <taxon>Eukaryota</taxon>
        <taxon>Fungi</taxon>
        <taxon>Dikarya</taxon>
        <taxon>Basidiomycota</taxon>
        <taxon>Agaricomycotina</taxon>
        <taxon>Tremellomycetes</taxon>
        <taxon>Tremellales</taxon>
        <taxon>Cryptococcaceae</taxon>
        <taxon>Cryptococcus</taxon>
        <taxon>Cryptococcus neoformans species complex</taxon>
    </lineage>
</organism>
<sequence length="259" mass="29874">MPRQSLHSMAAPPTWIKRPVHYFKSLFDNHERAAKGIARFPHQEKTEPDPEIVFMREVCRKERLDLLGRHKDYTEFDLRLCMDTLLSRDTSQQQIIQKEMESRMKRVRREHAGSEKGKLGATSSIWNEASDFSRMTTKENKEFTACGAHIAARLTRHLQATRAPLTDLGVADGPRNDYPSTTHSCPKSKAHDVTTKDIEFRPKKKLKTRYAPSTLSSSERLLDLLIDAQNDLERHEEERKQWAKSGTRCVHATRPRTGI</sequence>